<accession>A0AAV1LY32</accession>
<name>A0AAV1LY32_9NEOP</name>
<dbReference type="AlphaFoldDB" id="A0AAV1LY32"/>
<evidence type="ECO:0000259" key="2">
    <source>
        <dbReference type="Pfam" id="PF25273"/>
    </source>
</evidence>
<evidence type="ECO:0000256" key="1">
    <source>
        <dbReference type="SAM" id="MobiDB-lite"/>
    </source>
</evidence>
<dbReference type="InterPro" id="IPR057191">
    <property type="entry name" value="DUF7869"/>
</dbReference>
<evidence type="ECO:0000313" key="4">
    <source>
        <dbReference type="Proteomes" id="UP001314205"/>
    </source>
</evidence>
<feature type="region of interest" description="Disordered" evidence="1">
    <location>
        <begin position="183"/>
        <end position="238"/>
    </location>
</feature>
<dbReference type="PANTHER" id="PTHR10773">
    <property type="entry name" value="DNA-DIRECTED RNA POLYMERASES I, II, AND III SUBUNIT RPABC2"/>
    <property type="match status" value="1"/>
</dbReference>
<protein>
    <recommendedName>
        <fullName evidence="2">DUF7869 domain-containing protein</fullName>
    </recommendedName>
</protein>
<comment type="caution">
    <text evidence="3">The sequence shown here is derived from an EMBL/GenBank/DDBJ whole genome shotgun (WGS) entry which is preliminary data.</text>
</comment>
<organism evidence="3 4">
    <name type="scientific">Parnassius mnemosyne</name>
    <name type="common">clouded apollo</name>
    <dbReference type="NCBI Taxonomy" id="213953"/>
    <lineage>
        <taxon>Eukaryota</taxon>
        <taxon>Metazoa</taxon>
        <taxon>Ecdysozoa</taxon>
        <taxon>Arthropoda</taxon>
        <taxon>Hexapoda</taxon>
        <taxon>Insecta</taxon>
        <taxon>Pterygota</taxon>
        <taxon>Neoptera</taxon>
        <taxon>Endopterygota</taxon>
        <taxon>Lepidoptera</taxon>
        <taxon>Glossata</taxon>
        <taxon>Ditrysia</taxon>
        <taxon>Papilionoidea</taxon>
        <taxon>Papilionidae</taxon>
        <taxon>Parnassiinae</taxon>
        <taxon>Parnassini</taxon>
        <taxon>Parnassius</taxon>
        <taxon>Driopa</taxon>
    </lineage>
</organism>
<sequence>MMINRHTKQILPSYLCTTSTLFTIYLHGNIPEAPLGFEADAPMNINCEDNGFQDTSNLVCSPAPLAVITHNAIMGSVNLNLNLGSKPDVESPAAPVYSPLTPLVTARKARSETSVESPAAPAFSPLTPLATRKELQNKGTEDNFSPLPPMSPNALEMLETLCRDFSTVEHEYIDMSKRRHRNCVSYNDPKQDGDYDDDTDSDYVPDSGEETDVSHSSVKQNKRKSFQVLESDSSDNETIQRGLISSHIAIVHDNQTRTNRTTQMLHNESPLIVSNGTTVDELISVYQGSDTEAVHPKAEIVRPVTENNDATQTLGRPKCGRKRRHPEYCLSEKKNRKYMNLPYHVKDKLVRPKVFRDYSCTCKQRCFLLVPKETRKQEFYKFVTLGSYEAQLLYILNYVKESEKARSYTSTKTKTGKKKPRQYRRHYYICENVVCKEMFLKNFQISSKRVDMCLSKKRSEETYKDKRGQKQGGWNKTPKEDIDFVRSVINRLPKYESHYRRERNSGTQYLKIGMTIQKIYDIYLDEFKNVYGSEKKYVSFAILKRVFYTYFNLRCKSLKKDTCKKCDSLALQIKKCHVAEEKELLIQERDIHQMRAEDLRNQMSQDLARAKADPKFECVTYDLEKTLPLPRIPTNIVFYKRQLWVYNAGIHVGSNDQGRCNVWVEGEAGRGAQEVGSCLINFIKNHLRDGVENLVLWSDCCGGQNRNIKIVLMLKTILKSHPNLKTITLKYLETGHSFLPNDTDFSKIECELKHHERVYTAEEYINIMKISKKKKPLHVTRMKIQDFLSTKQIEKKIVNRKICTNKDKINWLKTKQILLNKEDQYIITMTSESGDIQKLDLSKRSKGNLIQFSEEDFEVLWPQGKPIPGAKLDDLRSMFSLIPEDCHAFYSNLKGNSNIREDVDGYGPTLDFDLEENETN</sequence>
<feature type="compositionally biased region" description="Polar residues" evidence="1">
    <location>
        <begin position="228"/>
        <end position="238"/>
    </location>
</feature>
<gene>
    <name evidence="3" type="ORF">PARMNEM_LOCUS18743</name>
</gene>
<feature type="compositionally biased region" description="Acidic residues" evidence="1">
    <location>
        <begin position="194"/>
        <end position="211"/>
    </location>
</feature>
<proteinExistence type="predicted"/>
<evidence type="ECO:0000313" key="3">
    <source>
        <dbReference type="EMBL" id="CAK1599924.1"/>
    </source>
</evidence>
<dbReference type="PANTHER" id="PTHR10773:SF19">
    <property type="match status" value="1"/>
</dbReference>
<keyword evidence="4" id="KW-1185">Reference proteome</keyword>
<reference evidence="3 4" key="1">
    <citation type="submission" date="2023-11" db="EMBL/GenBank/DDBJ databases">
        <authorList>
            <person name="Hedman E."/>
            <person name="Englund M."/>
            <person name="Stromberg M."/>
            <person name="Nyberg Akerstrom W."/>
            <person name="Nylinder S."/>
            <person name="Jareborg N."/>
            <person name="Kallberg Y."/>
            <person name="Kronander E."/>
        </authorList>
    </citation>
    <scope>NUCLEOTIDE SEQUENCE [LARGE SCALE GENOMIC DNA]</scope>
</reference>
<dbReference type="Pfam" id="PF25273">
    <property type="entry name" value="DUF7869"/>
    <property type="match status" value="1"/>
</dbReference>
<feature type="domain" description="DUF7869" evidence="2">
    <location>
        <begin position="677"/>
        <end position="787"/>
    </location>
</feature>
<dbReference type="Proteomes" id="UP001314205">
    <property type="component" value="Unassembled WGS sequence"/>
</dbReference>
<dbReference type="EMBL" id="CAVLGL010000115">
    <property type="protein sequence ID" value="CAK1599924.1"/>
    <property type="molecule type" value="Genomic_DNA"/>
</dbReference>